<sequence length="156" mass="18964">MKKSILLTLLIMFSFFSQNLFSQDRKKMDDARRERMEILKKRMDNKDVKINPMEMLRLNENQKHEFEKIQKKYRESFSNSKNSLKKKHLELELEKMNENLNQAKIDNLFDEISKIEADIKKMTFKKNNDIKSILSKDQIVMFERLTKRREMIGKRN</sequence>
<keyword evidence="1" id="KW-0175">Coiled coil</keyword>
<gene>
    <name evidence="2" type="ORF">METZ01_LOCUS22686</name>
</gene>
<dbReference type="AlphaFoldDB" id="A0A381PS20"/>
<accession>A0A381PS20</accession>
<organism evidence="2">
    <name type="scientific">marine metagenome</name>
    <dbReference type="NCBI Taxonomy" id="408172"/>
    <lineage>
        <taxon>unclassified sequences</taxon>
        <taxon>metagenomes</taxon>
        <taxon>ecological metagenomes</taxon>
    </lineage>
</organism>
<name>A0A381PS20_9ZZZZ</name>
<dbReference type="Gene3D" id="1.20.120.1490">
    <property type="match status" value="1"/>
</dbReference>
<feature type="coiled-coil region" evidence="1">
    <location>
        <begin position="79"/>
        <end position="106"/>
    </location>
</feature>
<evidence type="ECO:0000256" key="1">
    <source>
        <dbReference type="SAM" id="Coils"/>
    </source>
</evidence>
<evidence type="ECO:0000313" key="2">
    <source>
        <dbReference type="EMBL" id="SUZ69832.1"/>
    </source>
</evidence>
<protein>
    <recommendedName>
        <fullName evidence="3">Periplasmic heavy metal sensor</fullName>
    </recommendedName>
</protein>
<proteinExistence type="predicted"/>
<evidence type="ECO:0008006" key="3">
    <source>
        <dbReference type="Google" id="ProtNLM"/>
    </source>
</evidence>
<reference evidence="2" key="1">
    <citation type="submission" date="2018-05" db="EMBL/GenBank/DDBJ databases">
        <authorList>
            <person name="Lanie J.A."/>
            <person name="Ng W.-L."/>
            <person name="Kazmierczak K.M."/>
            <person name="Andrzejewski T.M."/>
            <person name="Davidsen T.M."/>
            <person name="Wayne K.J."/>
            <person name="Tettelin H."/>
            <person name="Glass J.I."/>
            <person name="Rusch D."/>
            <person name="Podicherti R."/>
            <person name="Tsui H.-C.T."/>
            <person name="Winkler M.E."/>
        </authorList>
    </citation>
    <scope>NUCLEOTIDE SEQUENCE</scope>
</reference>
<dbReference type="EMBL" id="UINC01001072">
    <property type="protein sequence ID" value="SUZ69832.1"/>
    <property type="molecule type" value="Genomic_DNA"/>
</dbReference>